<dbReference type="Proteomes" id="UP000243524">
    <property type="component" value="Unassembled WGS sequence"/>
</dbReference>
<gene>
    <name evidence="6" type="ORF">CEY16_12715</name>
</gene>
<comment type="caution">
    <text evidence="6">The sequence shown here is derived from an EMBL/GenBank/DDBJ whole genome shotgun (WGS) entry which is preliminary data.</text>
</comment>
<organism evidence="6 7">
    <name type="scientific">Halalkalibacillus sediminis</name>
    <dbReference type="NCBI Taxonomy" id="2018042"/>
    <lineage>
        <taxon>Bacteria</taxon>
        <taxon>Bacillati</taxon>
        <taxon>Bacillota</taxon>
        <taxon>Bacilli</taxon>
        <taxon>Bacillales</taxon>
        <taxon>Bacillaceae</taxon>
        <taxon>Halalkalibacillus</taxon>
    </lineage>
</organism>
<evidence type="ECO:0000313" key="7">
    <source>
        <dbReference type="Proteomes" id="UP000243524"/>
    </source>
</evidence>
<dbReference type="EMBL" id="PJNH01000004">
    <property type="protein sequence ID" value="PKR76675.1"/>
    <property type="molecule type" value="Genomic_DNA"/>
</dbReference>
<evidence type="ECO:0000256" key="2">
    <source>
        <dbReference type="ARBA" id="ARBA00022840"/>
    </source>
</evidence>
<evidence type="ECO:0000256" key="3">
    <source>
        <dbReference type="ARBA" id="ARBA00061607"/>
    </source>
</evidence>
<dbReference type="SUPFAM" id="SSF52540">
    <property type="entry name" value="P-loop containing nucleoside triphosphate hydrolases"/>
    <property type="match status" value="1"/>
</dbReference>
<reference evidence="6 7" key="1">
    <citation type="submission" date="2017-06" db="EMBL/GenBank/DDBJ databases">
        <title>the draft geome sequence of Illustriluteabacillus marina B3227.</title>
        <authorList>
            <person name="He R.-H."/>
            <person name="Du Z.-J."/>
        </authorList>
    </citation>
    <scope>NUCLEOTIDE SEQUENCE [LARGE SCALE GENOMIC DNA]</scope>
    <source>
        <strain evidence="6 7">B3227</strain>
    </source>
</reference>
<dbReference type="InterPro" id="IPR041628">
    <property type="entry name" value="ChlI/MoxR_AAA_lid"/>
</dbReference>
<comment type="similarity">
    <text evidence="3">Belongs to the MoxR family.</text>
</comment>
<dbReference type="OrthoDB" id="9808397at2"/>
<sequence length="318" mass="35664">MTQQMAAQHSKISLLLDNMEKVMVGKREAIELSLVALLAEGHVLLEDVPGVGKTMLVRALAKSLDLDFKRIQFTPDLLPSDVTGVSIYNQKEMNFEFRPGPILGNIVLADEINRTSPKTQSALLESMEEKHITVDGVTMKLSQPFFVMATQNPIEYEGTYPLPEAQLDRFLLKLNLGYPSAEEEVLMLERTSMKHPIDTIDPVMQKEELTQLQEDVSQVHVGKNIKEYIVKIVNNTRNHPMFYLGASPRASIALMKASKAYAFIQGRDYVIPDDVKFMAPHVLSHRLLISSEAKFEGKTSTSILEDLVSKTIIPIERG</sequence>
<evidence type="ECO:0000259" key="5">
    <source>
        <dbReference type="Pfam" id="PF17863"/>
    </source>
</evidence>
<dbReference type="PANTHER" id="PTHR42759">
    <property type="entry name" value="MOXR FAMILY PROTEIN"/>
    <property type="match status" value="1"/>
</dbReference>
<dbReference type="FunFam" id="3.40.50.300:FF:000640">
    <property type="entry name" value="MoxR family ATPase"/>
    <property type="match status" value="1"/>
</dbReference>
<evidence type="ECO:0000259" key="4">
    <source>
        <dbReference type="Pfam" id="PF07726"/>
    </source>
</evidence>
<dbReference type="Gene3D" id="3.40.50.300">
    <property type="entry name" value="P-loop containing nucleotide triphosphate hydrolases"/>
    <property type="match status" value="1"/>
</dbReference>
<dbReference type="GO" id="GO:0005524">
    <property type="term" value="F:ATP binding"/>
    <property type="evidence" value="ECO:0007669"/>
    <property type="project" value="UniProtKB-KW"/>
</dbReference>
<keyword evidence="7" id="KW-1185">Reference proteome</keyword>
<name>A0A2I0QQQ8_9BACI</name>
<feature type="domain" description="ChlI/MoxR AAA lid" evidence="5">
    <location>
        <begin position="235"/>
        <end position="306"/>
    </location>
</feature>
<dbReference type="InterPro" id="IPR011703">
    <property type="entry name" value="ATPase_AAA-3"/>
</dbReference>
<keyword evidence="1" id="KW-0547">Nucleotide-binding</keyword>
<evidence type="ECO:0000313" key="6">
    <source>
        <dbReference type="EMBL" id="PKR76675.1"/>
    </source>
</evidence>
<dbReference type="CDD" id="cd00009">
    <property type="entry name" value="AAA"/>
    <property type="match status" value="1"/>
</dbReference>
<feature type="domain" description="ATPase AAA-3" evidence="4">
    <location>
        <begin position="42"/>
        <end position="172"/>
    </location>
</feature>
<dbReference type="Pfam" id="PF17863">
    <property type="entry name" value="AAA_lid_2"/>
    <property type="match status" value="1"/>
</dbReference>
<proteinExistence type="inferred from homology"/>
<dbReference type="InterPro" id="IPR050764">
    <property type="entry name" value="CbbQ/NirQ/NorQ/GpvN"/>
</dbReference>
<dbReference type="RefSeq" id="WP_101332425.1">
    <property type="nucleotide sequence ID" value="NZ_PJNH01000004.1"/>
</dbReference>
<protein>
    <submittedName>
        <fullName evidence="6">AAA family ATPase</fullName>
    </submittedName>
</protein>
<dbReference type="AlphaFoldDB" id="A0A2I0QQQ8"/>
<dbReference type="GO" id="GO:0016887">
    <property type="term" value="F:ATP hydrolysis activity"/>
    <property type="evidence" value="ECO:0007669"/>
    <property type="project" value="InterPro"/>
</dbReference>
<accession>A0A2I0QQQ8</accession>
<dbReference type="Gene3D" id="1.10.8.80">
    <property type="entry name" value="Magnesium chelatase subunit I, C-Terminal domain"/>
    <property type="match status" value="1"/>
</dbReference>
<dbReference type="Pfam" id="PF07726">
    <property type="entry name" value="AAA_3"/>
    <property type="match status" value="1"/>
</dbReference>
<keyword evidence="2" id="KW-0067">ATP-binding</keyword>
<dbReference type="PIRSF" id="PIRSF002849">
    <property type="entry name" value="AAA_ATPase_chaperone_MoxR_prd"/>
    <property type="match status" value="1"/>
</dbReference>
<dbReference type="InterPro" id="IPR027417">
    <property type="entry name" value="P-loop_NTPase"/>
</dbReference>
<evidence type="ECO:0000256" key="1">
    <source>
        <dbReference type="ARBA" id="ARBA00022741"/>
    </source>
</evidence>
<dbReference type="PANTHER" id="PTHR42759:SF5">
    <property type="entry name" value="METHANOL DEHYDROGENASE REGULATOR"/>
    <property type="match status" value="1"/>
</dbReference>